<protein>
    <submittedName>
        <fullName evidence="1">Nucleotidyltransferases</fullName>
    </submittedName>
</protein>
<gene>
    <name evidence="1" type="ORF">NO1_1324</name>
</gene>
<dbReference type="NCBIfam" id="TIGR01987">
    <property type="entry name" value="HI0074"/>
    <property type="match status" value="1"/>
</dbReference>
<dbReference type="SUPFAM" id="SSF81593">
    <property type="entry name" value="Nucleotidyltransferase substrate binding subunit/domain"/>
    <property type="match status" value="1"/>
</dbReference>
<dbReference type="Pfam" id="PF08780">
    <property type="entry name" value="NTase_sub_bind"/>
    <property type="match status" value="1"/>
</dbReference>
<organism evidence="1 2">
    <name type="scientific">Termititenax aidoneus</name>
    <dbReference type="NCBI Taxonomy" id="2218524"/>
    <lineage>
        <taxon>Bacteria</taxon>
        <taxon>Bacillati</taxon>
        <taxon>Candidatus Margulisiibacteriota</taxon>
        <taxon>Candidatus Termititenacia</taxon>
        <taxon>Candidatus Termititenacales</taxon>
        <taxon>Candidatus Termititenacaceae</taxon>
        <taxon>Candidatus Termititenax</taxon>
    </lineage>
</organism>
<proteinExistence type="predicted"/>
<name>A0A388TC97_TERA1</name>
<evidence type="ECO:0000313" key="1">
    <source>
        <dbReference type="EMBL" id="GBR74091.1"/>
    </source>
</evidence>
<keyword evidence="2" id="KW-1185">Reference proteome</keyword>
<comment type="caution">
    <text evidence="1">The sequence shown here is derived from an EMBL/GenBank/DDBJ whole genome shotgun (WGS) entry which is preliminary data.</text>
</comment>
<dbReference type="Gene3D" id="1.20.120.330">
    <property type="entry name" value="Nucleotidyltransferases domain 2"/>
    <property type="match status" value="1"/>
</dbReference>
<dbReference type="InterPro" id="IPR010235">
    <property type="entry name" value="HepT"/>
</dbReference>
<sequence length="139" mass="16375">MNKQVLDLSSFAKAVKTLKEALAEHAKDKTNLFVRDSVIQRFEYTYELSHKMLKRFLLYSEFSGQDIAEMVFSNIIRTANEKGLLLNNLEKWEEYRKIRNMTSHTYDEIKAKLVVAIVPEFLQEAVFLLEQLQQRSKKL</sequence>
<dbReference type="AlphaFoldDB" id="A0A388TC97"/>
<evidence type="ECO:0000313" key="2">
    <source>
        <dbReference type="Proteomes" id="UP000269352"/>
    </source>
</evidence>
<dbReference type="Proteomes" id="UP000269352">
    <property type="component" value="Unassembled WGS sequence"/>
</dbReference>
<dbReference type="EMBL" id="BGZN01000029">
    <property type="protein sequence ID" value="GBR74091.1"/>
    <property type="molecule type" value="Genomic_DNA"/>
</dbReference>
<reference evidence="1 2" key="1">
    <citation type="journal article" date="2019" name="ISME J.">
        <title>Genome analyses of uncultured TG2/ZB3 bacteria in 'Margulisbacteria' specifically attached to ectosymbiotic spirochetes of protists in the termite gut.</title>
        <authorList>
            <person name="Utami Y.D."/>
            <person name="Kuwahara H."/>
            <person name="Igai K."/>
            <person name="Murakami T."/>
            <person name="Sugaya K."/>
            <person name="Morikawa T."/>
            <person name="Nagura Y."/>
            <person name="Yuki M."/>
            <person name="Deevong P."/>
            <person name="Inoue T."/>
            <person name="Kihara K."/>
            <person name="Lo N."/>
            <person name="Yamada A."/>
            <person name="Ohkuma M."/>
            <person name="Hongoh Y."/>
        </authorList>
    </citation>
    <scope>NUCLEOTIDE SEQUENCE [LARGE SCALE GENOMIC DNA]</scope>
    <source>
        <strain evidence="1">NkOx7-01</strain>
    </source>
</reference>
<accession>A0A388TC97</accession>
<dbReference type="GO" id="GO:0016740">
    <property type="term" value="F:transferase activity"/>
    <property type="evidence" value="ECO:0007669"/>
    <property type="project" value="UniProtKB-KW"/>
</dbReference>